<evidence type="ECO:0000313" key="3">
    <source>
        <dbReference type="EMBL" id="RNF23946.1"/>
    </source>
</evidence>
<dbReference type="AlphaFoldDB" id="A0A422Q1U8"/>
<reference evidence="3 4" key="1">
    <citation type="journal article" date="2018" name="BMC Genomics">
        <title>Genomic comparison of Trypanosoma conorhini and Trypanosoma rangeli to Trypanosoma cruzi strains of high and low virulence.</title>
        <authorList>
            <person name="Bradwell K.R."/>
            <person name="Koparde V.N."/>
            <person name="Matveyev A.V."/>
            <person name="Serrano M.G."/>
            <person name="Alves J.M."/>
            <person name="Parikh H."/>
            <person name="Huang B."/>
            <person name="Lee V."/>
            <person name="Espinosa-Alvarez O."/>
            <person name="Ortiz P.A."/>
            <person name="Costa-Martins A.G."/>
            <person name="Teixeira M.M."/>
            <person name="Buck G.A."/>
        </authorList>
    </citation>
    <scope>NUCLEOTIDE SEQUENCE [LARGE SCALE GENOMIC DNA]</scope>
    <source>
        <strain evidence="3 4">025E</strain>
    </source>
</reference>
<feature type="compositionally biased region" description="Basic and acidic residues" evidence="2">
    <location>
        <begin position="1034"/>
        <end position="1059"/>
    </location>
</feature>
<feature type="compositionally biased region" description="Low complexity" evidence="2">
    <location>
        <begin position="499"/>
        <end position="511"/>
    </location>
</feature>
<dbReference type="Proteomes" id="UP000284403">
    <property type="component" value="Unassembled WGS sequence"/>
</dbReference>
<dbReference type="SUPFAM" id="SSF52047">
    <property type="entry name" value="RNI-like"/>
    <property type="match status" value="1"/>
</dbReference>
<sequence>MSARSGRPLPDGASQKLEAPAATATATAEVGLLPLVHSDNERWRSNSACSCSCCRNNISGNAHAELSCSHSQKTPSALPKMAPTPANVPSVPLTPLSGRLRVSREISSGDRPVEFRLLAANTPPVSVIPLPPPQQPRLPGATPMPSGVSVQRYRAKLEECAELHRRLQDAATELTVTRDQLFSVKLEANSFVNEIQRLKDVLFVATSELQSTQQRVDELQRENKRMAAELRARQALATDTARRVEVSSVLRSALGAVAEASTYGSEVQSCRLTHSAAEFCLDGDAPSSLRQAAGVDASKTAAALVSYAVECFRAEVMPHMELLHSLYDGGRLMAVDPPISHAQLSALRRVLVKATGLASPGEKEGPSPPQLRQCGSFASSAALAWMQQVELLSFRCENWHASLSTLLYLIRSLESVRDLELFSLSDAAVARQLTGALLMAPHVEMLSLPELSLDDEGLAVLFAFLVRREQLATRPPLIKASPASASSPTEQRQRGAGEGSAAGDSAEYAAGSGAGQPPRCDAPLEPPLALPCLDLSRCTIEHPTALFRTFRGTSVEVLVLTGCAALRDVHVRGVLAACPQLHTLDLSGSEGLTTACVTYISQHERLRVLRLENCPAVKQIELANVEVLFSSLAYVTRLWAPELRRLPTPLTHSHVLFDFYAPKLAEVTLKGVVVDCGTLAAFVSGSDGDGATERTATSADVTLSCSIPSVEKLLQQQQQQQEEQQPREAGEEQEEAEVPVPGEVAQLLSVGFIGCTIAAPAELNAFLRQQAQLLRLSLHGCQGVVDANLAGLPATIMELDVGGVAQLTGSSIAAIVTRLPQLIKLSLKNAGAAIENADLHRLRGLGNLEVLNLLGLPQLLPEVVAAVAGALPRLRVLYHETAVLEHTRPTVVVQVLRSDEEDTTRQDIHHCSKELLHLRNETALALWMEAQLPKPAQLLPQSYVPTHGVSVGAPQPPLTKNTTFYELTKQTLSSQGTFAPDSEEDDEPVLAGDEEKLLQQEQPDVLQILGDEEEAPPHLPSTERCDDDEENEDEKSRASLYDTRRRTESAMDERSRLAIEKTPLGPWGEADIVAEHRRHSGN</sequence>
<dbReference type="EMBL" id="MKKU01000109">
    <property type="protein sequence ID" value="RNF23946.1"/>
    <property type="molecule type" value="Genomic_DNA"/>
</dbReference>
<accession>A0A422Q1U8</accession>
<dbReference type="PANTHER" id="PTHR13382">
    <property type="entry name" value="MITOCHONDRIAL ATP SYNTHASE COUPLING FACTOR B"/>
    <property type="match status" value="1"/>
</dbReference>
<evidence type="ECO:0000313" key="4">
    <source>
        <dbReference type="Proteomes" id="UP000284403"/>
    </source>
</evidence>
<feature type="region of interest" description="Disordered" evidence="2">
    <location>
        <begin position="715"/>
        <end position="738"/>
    </location>
</feature>
<name>A0A422Q1U8_9TRYP</name>
<proteinExistence type="predicted"/>
<evidence type="ECO:0000256" key="1">
    <source>
        <dbReference type="SAM" id="Coils"/>
    </source>
</evidence>
<feature type="region of interest" description="Disordered" evidence="2">
    <location>
        <begin position="126"/>
        <end position="147"/>
    </location>
</feature>
<dbReference type="GeneID" id="40316294"/>
<dbReference type="InterPro" id="IPR050648">
    <property type="entry name" value="F-box_LRR-repeat"/>
</dbReference>
<dbReference type="RefSeq" id="XP_029230294.1">
    <property type="nucleotide sequence ID" value="XM_029369607.1"/>
</dbReference>
<organism evidence="3 4">
    <name type="scientific">Trypanosoma conorhini</name>
    <dbReference type="NCBI Taxonomy" id="83891"/>
    <lineage>
        <taxon>Eukaryota</taxon>
        <taxon>Discoba</taxon>
        <taxon>Euglenozoa</taxon>
        <taxon>Kinetoplastea</taxon>
        <taxon>Metakinetoplastina</taxon>
        <taxon>Trypanosomatida</taxon>
        <taxon>Trypanosomatidae</taxon>
        <taxon>Trypanosoma</taxon>
    </lineage>
</organism>
<dbReference type="Gene3D" id="3.80.10.10">
    <property type="entry name" value="Ribonuclease Inhibitor"/>
    <property type="match status" value="2"/>
</dbReference>
<feature type="region of interest" description="Disordered" evidence="2">
    <location>
        <begin position="72"/>
        <end position="92"/>
    </location>
</feature>
<dbReference type="OrthoDB" id="549243at2759"/>
<keyword evidence="4" id="KW-1185">Reference proteome</keyword>
<gene>
    <name evidence="3" type="ORF">Tco025E_02683</name>
</gene>
<dbReference type="InterPro" id="IPR032675">
    <property type="entry name" value="LRR_dom_sf"/>
</dbReference>
<dbReference type="GO" id="GO:0005737">
    <property type="term" value="C:cytoplasm"/>
    <property type="evidence" value="ECO:0007669"/>
    <property type="project" value="TreeGrafter"/>
</dbReference>
<evidence type="ECO:0000256" key="2">
    <source>
        <dbReference type="SAM" id="MobiDB-lite"/>
    </source>
</evidence>
<feature type="region of interest" description="Disordered" evidence="2">
    <location>
        <begin position="1011"/>
        <end position="1082"/>
    </location>
</feature>
<keyword evidence="1" id="KW-0175">Coiled coil</keyword>
<comment type="caution">
    <text evidence="3">The sequence shown here is derived from an EMBL/GenBank/DDBJ whole genome shotgun (WGS) entry which is preliminary data.</text>
</comment>
<feature type="region of interest" description="Disordered" evidence="2">
    <location>
        <begin position="477"/>
        <end position="520"/>
    </location>
</feature>
<feature type="coiled-coil region" evidence="1">
    <location>
        <begin position="202"/>
        <end position="236"/>
    </location>
</feature>
<protein>
    <submittedName>
        <fullName evidence="3">Putative leucine-rich repeat protein</fullName>
    </submittedName>
</protein>